<proteinExistence type="predicted"/>
<dbReference type="Proteomes" id="UP000646548">
    <property type="component" value="Unassembled WGS sequence"/>
</dbReference>
<organism evidence="2 3">
    <name type="scientific">Oryzias melastigma</name>
    <name type="common">Marine medaka</name>
    <dbReference type="NCBI Taxonomy" id="30732"/>
    <lineage>
        <taxon>Eukaryota</taxon>
        <taxon>Metazoa</taxon>
        <taxon>Chordata</taxon>
        <taxon>Craniata</taxon>
        <taxon>Vertebrata</taxon>
        <taxon>Euteleostomi</taxon>
        <taxon>Actinopterygii</taxon>
        <taxon>Neopterygii</taxon>
        <taxon>Teleostei</taxon>
        <taxon>Neoteleostei</taxon>
        <taxon>Acanthomorphata</taxon>
        <taxon>Ovalentaria</taxon>
        <taxon>Atherinomorphae</taxon>
        <taxon>Beloniformes</taxon>
        <taxon>Adrianichthyidae</taxon>
        <taxon>Oryziinae</taxon>
        <taxon>Oryzias</taxon>
    </lineage>
</organism>
<evidence type="ECO:0000313" key="3">
    <source>
        <dbReference type="Proteomes" id="UP000646548"/>
    </source>
</evidence>
<comment type="caution">
    <text evidence="2">The sequence shown here is derived from an EMBL/GenBank/DDBJ whole genome shotgun (WGS) entry which is preliminary data.</text>
</comment>
<sequence>MKLHKQKISSDLQDLRKDFSRGEEIQDGRAADGAWTGPDQDGGCRDNCCCITVKEDYYGIAMGANQEH</sequence>
<name>A0A834FNW1_ORYME</name>
<dbReference type="AlphaFoldDB" id="A0A834FNW1"/>
<evidence type="ECO:0000313" key="2">
    <source>
        <dbReference type="EMBL" id="KAF6737327.1"/>
    </source>
</evidence>
<reference evidence="2" key="1">
    <citation type="journal article" name="BMC Genomics">
        <title>Long-read sequencing and de novo genome assembly of marine medaka (Oryzias melastigma).</title>
        <authorList>
            <person name="Liang P."/>
            <person name="Saqib H.S.A."/>
            <person name="Ni X."/>
            <person name="Shen Y."/>
        </authorList>
    </citation>
    <scope>NUCLEOTIDE SEQUENCE</scope>
    <source>
        <strain evidence="2">Bigg-433</strain>
    </source>
</reference>
<gene>
    <name evidence="2" type="ORF">FQA47_016059</name>
</gene>
<dbReference type="EMBL" id="WKFB01000067">
    <property type="protein sequence ID" value="KAF6737327.1"/>
    <property type="molecule type" value="Genomic_DNA"/>
</dbReference>
<evidence type="ECO:0000256" key="1">
    <source>
        <dbReference type="SAM" id="MobiDB-lite"/>
    </source>
</evidence>
<protein>
    <submittedName>
        <fullName evidence="2">Uncharacterized protein</fullName>
    </submittedName>
</protein>
<feature type="compositionally biased region" description="Basic and acidic residues" evidence="1">
    <location>
        <begin position="13"/>
        <end position="30"/>
    </location>
</feature>
<feature type="region of interest" description="Disordered" evidence="1">
    <location>
        <begin position="1"/>
        <end position="44"/>
    </location>
</feature>
<accession>A0A834FNW1</accession>